<feature type="compositionally biased region" description="Low complexity" evidence="2">
    <location>
        <begin position="1703"/>
        <end position="1715"/>
    </location>
</feature>
<feature type="compositionally biased region" description="Polar residues" evidence="2">
    <location>
        <begin position="420"/>
        <end position="433"/>
    </location>
</feature>
<dbReference type="SUPFAM" id="SSF56104">
    <property type="entry name" value="SAICAR synthase-like"/>
    <property type="match status" value="1"/>
</dbReference>
<dbReference type="GO" id="GO:0005524">
    <property type="term" value="F:ATP binding"/>
    <property type="evidence" value="ECO:0007669"/>
    <property type="project" value="UniProtKB-UniRule"/>
</dbReference>
<feature type="region of interest" description="Disordered" evidence="2">
    <location>
        <begin position="1478"/>
        <end position="1570"/>
    </location>
</feature>
<feature type="compositionally biased region" description="Low complexity" evidence="2">
    <location>
        <begin position="867"/>
        <end position="894"/>
    </location>
</feature>
<feature type="region of interest" description="Disordered" evidence="2">
    <location>
        <begin position="1598"/>
        <end position="1649"/>
    </location>
</feature>
<feature type="compositionally biased region" description="Basic and acidic residues" evidence="2">
    <location>
        <begin position="941"/>
        <end position="955"/>
    </location>
</feature>
<proteinExistence type="predicted"/>
<evidence type="ECO:0000313" key="4">
    <source>
        <dbReference type="EMBL" id="PWN92723.1"/>
    </source>
</evidence>
<evidence type="ECO:0000313" key="5">
    <source>
        <dbReference type="Proteomes" id="UP000245768"/>
    </source>
</evidence>
<feature type="compositionally biased region" description="Basic and acidic residues" evidence="2">
    <location>
        <begin position="1526"/>
        <end position="1536"/>
    </location>
</feature>
<dbReference type="InterPro" id="IPR027483">
    <property type="entry name" value="PInositol-4-P-4/5-kinase_C_sf"/>
</dbReference>
<feature type="compositionally biased region" description="Basic and acidic residues" evidence="2">
    <location>
        <begin position="749"/>
        <end position="758"/>
    </location>
</feature>
<dbReference type="Pfam" id="PF01504">
    <property type="entry name" value="PIP5K"/>
    <property type="match status" value="1"/>
</dbReference>
<dbReference type="Proteomes" id="UP000245768">
    <property type="component" value="Unassembled WGS sequence"/>
</dbReference>
<feature type="compositionally biased region" description="Low complexity" evidence="2">
    <location>
        <begin position="11"/>
        <end position="35"/>
    </location>
</feature>
<sequence length="2053" mass="219817">MDQIDFDTEKSLQSALDARAAASSSSSKSSGDPASINLSLPTRKRLIRKPLPDVPNRSASASVTGGNSNSNSSSTANTPTLGEFTASYTEMQGRGTHSDILGRHDAPRHHAATLEASRVKAKDLVEKQRIELSWWPDMSEVVAIDQASTSSTSSSSKGGIVLNQDCRIHLVNVLHHCLLSLADGHETLAVEPETLVGPLEACIATLTEPQALSALQRTASVWWRVDALVRSSEQQCGKGDNGSGALGMRWPRLAWRGGRSAGADAFGADSSLMPPPSVPSSTMRAARKRDVAMRLLSNAFWMAGVGIGDGAGLGIGLEMATEAALSAPATPVAAAATPKKPVGAAPNLLLRGAAPTVALSKAGDDEEQPRKTEGEEVKEAGEQKKRREEERGKKDEEKKDEGAHADEHSTLTERLAMQLKSGTRPGSKSTSPDRASRSSTQRDAESDVEEAKMTVCKVCVNVHDNGLLGNAGGEGGSTIRRRRSGTATMTAAERRQLNASTRSDATLKFRPTNGHAIVGHASVLWQPNEFHGNELFLNPLASDVATKNDDRSDGSRINFLGGTFDVQADTKEHADTIGTVLDVGLYVACSMALEEAFLHDCSIRTSLREEELPPNSPPLGSFNQLESGDSSAVPVIKAHDHLEGEGIHSNDLSERSYTRWSRGFWNMIQSSNPATPAKDGGPGSRHSVGFPRTRTTDSASKGSDGRKTAYTRLGRMITSFGGSRRPATAEGDGTKSPVVLEEDEDEDQELIRQRRHSESNPMDNVKTASLRGPPPSSVSPHISRAQEDVNKGAESADGAAFLDNFLDRQTFALLVEGLGGPLGSSAASIEGSNFKGRRMATPSPSSKTSSTREGPDPGVTSSTFSVASSQRTASTAASKSTANTTASTATSATTRAREGREGFFLREVNFYQHGGPSRDVSLGQAIEEAAARAMSLSLESEAKKAKAERESKKEASGTSKRLPEGCSHSVEGFKVAQFVHASDRISMFATVLPPPTPPKNLDDPVIDGEKGVEEQKASSTSNAIDIADVAAVAKALRTDHDTARAAVALAEPTAQGEKSSSRSMIHLWTASMRTGNQTTVMEMTDATYLLSFGKFLEAIVMHPKLFANVIQSGEHLVLGGQIGIDSKFDLVRLFKLGRVLIKIQVQPIALFNLLIEGPVVITQNDAGGERMAQRVGKDEERGESETESERGLVDEEERRAKKILNRTRLEVQRFFASIKEQISSLEHLFVARELDERGNTVKATTSKGTPIQGEDMDASSRPLTLLSRLKTSLRAAEFDLYSSLKDADAGSINDVRKLFLDLAKSSKQRLEAWAKKHLTKEELSRVGALTYSEPDYALPGRHAFPGSHIVVREDEPLSIIAFSLSSADFRQEVNLYRRHQEPESADKRADVLQWRTSVAPGMGGSQLSSSVASSAASTKSSTSTATSGATATGAGEKKNELDPDLDEVFHQPEPVRVHMKRKKRTRDASILSLTLRRVGSSISSHSESRTHTPATEQAPSIEIEGAGDDDETASSESTAGEAELPSTRRPEEEHDNSSTPTPSRILGGSGGGGVGGSSSSSNSAFQHDGEIASMASNDTFKAQITQVSGKPTASLSSLFTASDETKGDSQTASSVDTSQQASEDGVSKEISLSRAGLPDQTGLANGSSLQSLWSPMTGFASLRSGRREPGGLPGPMTATSRMVSDSVLLTSSSLQSADLHVPSSAASASGSAQQALPSNSSTPRAVSGPSPASPHVKHNLFHGNTKVSCVSWFAEDFAALRQKWGVTQDFVESLSRCKSWSAAGGKSKSGFFMTLDEQWIAKQLLTVWSVDEKEAFLEFAPAYLRYMMNSVQNECPTLLVKIAGVYSIKIKDVKTGETKLKMSVQVLENVFAGDDGQSIRFDLKGIRERRVKAGSQATDEDKAAVWWDGEWIDSFQSRAYVPEPCKALFRRALQNDLTFLTASNVMDYSLLVGVTEPSLEVEYSSDEASSKQGKASALKRKRDDGNTFRCRLVDFLGAWTLVKQLESSSKKALKQQAPTVIPPADYAGRFGEALDSYFVACPGATAATTRNDV</sequence>
<evidence type="ECO:0000256" key="1">
    <source>
        <dbReference type="PROSITE-ProRule" id="PRU00781"/>
    </source>
</evidence>
<feature type="region of interest" description="Disordered" evidence="2">
    <location>
        <begin position="1660"/>
        <end position="1679"/>
    </location>
</feature>
<feature type="compositionally biased region" description="Polar residues" evidence="2">
    <location>
        <begin position="1598"/>
        <end position="1622"/>
    </location>
</feature>
<reference evidence="4 5" key="1">
    <citation type="journal article" date="2018" name="Mol. Biol. Evol.">
        <title>Broad Genomic Sampling Reveals a Smut Pathogenic Ancestry of the Fungal Clade Ustilaginomycotina.</title>
        <authorList>
            <person name="Kijpornyongpan T."/>
            <person name="Mondo S.J."/>
            <person name="Barry K."/>
            <person name="Sandor L."/>
            <person name="Lee J."/>
            <person name="Lipzen A."/>
            <person name="Pangilinan J."/>
            <person name="LaButti K."/>
            <person name="Hainaut M."/>
            <person name="Henrissat B."/>
            <person name="Grigoriev I.V."/>
            <person name="Spatafora J.W."/>
            <person name="Aime M.C."/>
        </authorList>
    </citation>
    <scope>NUCLEOTIDE SEQUENCE [LARGE SCALE GENOMIC DNA]</scope>
    <source>
        <strain evidence="4 5">MCA 4198</strain>
    </source>
</reference>
<dbReference type="PROSITE" id="PS51455">
    <property type="entry name" value="PIPK"/>
    <property type="match status" value="1"/>
</dbReference>
<accession>A0A316YXD0</accession>
<evidence type="ECO:0000259" key="3">
    <source>
        <dbReference type="PROSITE" id="PS51455"/>
    </source>
</evidence>
<dbReference type="RefSeq" id="XP_025379921.1">
    <property type="nucleotide sequence ID" value="XM_025520236.1"/>
</dbReference>
<protein>
    <recommendedName>
        <fullName evidence="3">PIPK domain-containing protein</fullName>
    </recommendedName>
</protein>
<dbReference type="SMART" id="SM00330">
    <property type="entry name" value="PIPKc"/>
    <property type="match status" value="1"/>
</dbReference>
<gene>
    <name evidence="4" type="ORF">FA10DRAFT_263481</name>
</gene>
<feature type="compositionally biased region" description="Basic and acidic residues" evidence="2">
    <location>
        <begin position="1435"/>
        <end position="1456"/>
    </location>
</feature>
<dbReference type="PANTHER" id="PTHR45748">
    <property type="entry name" value="1-PHOSPHATIDYLINOSITOL 3-PHOSPHATE 5-KINASE-RELATED"/>
    <property type="match status" value="1"/>
</dbReference>
<feature type="region of interest" description="Disordered" evidence="2">
    <location>
        <begin position="1169"/>
        <end position="1193"/>
    </location>
</feature>
<feature type="region of interest" description="Disordered" evidence="2">
    <location>
        <begin position="829"/>
        <end position="898"/>
    </location>
</feature>
<feature type="compositionally biased region" description="Low complexity" evidence="2">
    <location>
        <begin position="841"/>
        <end position="851"/>
    </location>
</feature>
<feature type="compositionally biased region" description="Basic and acidic residues" evidence="2">
    <location>
        <begin position="368"/>
        <end position="411"/>
    </location>
</feature>
<dbReference type="InterPro" id="IPR027484">
    <property type="entry name" value="PInositol-4-P-5-kinase_N"/>
</dbReference>
<dbReference type="GO" id="GO:0046854">
    <property type="term" value="P:phosphatidylinositol phosphate biosynthetic process"/>
    <property type="evidence" value="ECO:0007669"/>
    <property type="project" value="TreeGrafter"/>
</dbReference>
<feature type="region of interest" description="Disordered" evidence="2">
    <location>
        <begin position="358"/>
        <end position="451"/>
    </location>
</feature>
<keyword evidence="1" id="KW-0547">Nucleotide-binding</keyword>
<feature type="domain" description="PIPK" evidence="3">
    <location>
        <begin position="1684"/>
        <end position="2038"/>
    </location>
</feature>
<dbReference type="STRING" id="215250.A0A316YXD0"/>
<dbReference type="GO" id="GO:0000285">
    <property type="term" value="F:1-phosphatidylinositol-3-phosphate 5-kinase activity"/>
    <property type="evidence" value="ECO:0007669"/>
    <property type="project" value="TreeGrafter"/>
</dbReference>
<feature type="compositionally biased region" description="Basic and acidic residues" evidence="2">
    <location>
        <begin position="434"/>
        <end position="451"/>
    </location>
</feature>
<keyword evidence="1" id="KW-0067">ATP-binding</keyword>
<keyword evidence="5" id="KW-1185">Reference proteome</keyword>
<dbReference type="InterPro" id="IPR002498">
    <property type="entry name" value="PInositol-4-P-4/5-kinase_core"/>
</dbReference>
<feature type="compositionally biased region" description="Low complexity" evidence="2">
    <location>
        <begin position="1405"/>
        <end position="1434"/>
    </location>
</feature>
<name>A0A316YXD0_9BASI</name>
<dbReference type="EMBL" id="KZ819634">
    <property type="protein sequence ID" value="PWN92723.1"/>
    <property type="molecule type" value="Genomic_DNA"/>
</dbReference>
<dbReference type="InParanoid" id="A0A316YXD0"/>
<dbReference type="GO" id="GO:0010008">
    <property type="term" value="C:endosome membrane"/>
    <property type="evidence" value="ECO:0007669"/>
    <property type="project" value="TreeGrafter"/>
</dbReference>
<dbReference type="GO" id="GO:0000329">
    <property type="term" value="C:fungal-type vacuole membrane"/>
    <property type="evidence" value="ECO:0007669"/>
    <property type="project" value="TreeGrafter"/>
</dbReference>
<dbReference type="Gene3D" id="3.30.800.10">
    <property type="entry name" value="Phosphatidylinositol Phosphate Kinase II Beta"/>
    <property type="match status" value="1"/>
</dbReference>
<feature type="compositionally biased region" description="Low complexity" evidence="2">
    <location>
        <begin position="58"/>
        <end position="78"/>
    </location>
</feature>
<dbReference type="PANTHER" id="PTHR45748:SF7">
    <property type="entry name" value="1-PHOSPHATIDYLINOSITOL 3-PHOSPHATE 5-KINASE-RELATED"/>
    <property type="match status" value="1"/>
</dbReference>
<dbReference type="GeneID" id="37042152"/>
<keyword evidence="1" id="KW-0418">Kinase</keyword>
<evidence type="ECO:0000256" key="2">
    <source>
        <dbReference type="SAM" id="MobiDB-lite"/>
    </source>
</evidence>
<dbReference type="OrthoDB" id="158357at2759"/>
<feature type="region of interest" description="Disordered" evidence="2">
    <location>
        <begin position="1"/>
        <end position="81"/>
    </location>
</feature>
<feature type="region of interest" description="Disordered" evidence="2">
    <location>
        <begin position="1700"/>
        <end position="1737"/>
    </location>
</feature>
<keyword evidence="1" id="KW-0808">Transferase</keyword>
<feature type="region of interest" description="Disordered" evidence="2">
    <location>
        <begin position="1401"/>
        <end position="1465"/>
    </location>
</feature>
<feature type="region of interest" description="Disordered" evidence="2">
    <location>
        <begin position="671"/>
        <end position="791"/>
    </location>
</feature>
<organism evidence="4 5">
    <name type="scientific">Acaromyces ingoldii</name>
    <dbReference type="NCBI Taxonomy" id="215250"/>
    <lineage>
        <taxon>Eukaryota</taxon>
        <taxon>Fungi</taxon>
        <taxon>Dikarya</taxon>
        <taxon>Basidiomycota</taxon>
        <taxon>Ustilaginomycotina</taxon>
        <taxon>Exobasidiomycetes</taxon>
        <taxon>Exobasidiales</taxon>
        <taxon>Cryptobasidiaceae</taxon>
        <taxon>Acaromyces</taxon>
    </lineage>
</organism>
<feature type="region of interest" description="Disordered" evidence="2">
    <location>
        <begin position="941"/>
        <end position="965"/>
    </location>
</feature>
<feature type="compositionally biased region" description="Gly residues" evidence="2">
    <location>
        <begin position="1547"/>
        <end position="1556"/>
    </location>
</feature>
<dbReference type="Gene3D" id="3.30.810.10">
    <property type="entry name" value="2-Layer Sandwich"/>
    <property type="match status" value="1"/>
</dbReference>